<accession>A0ABQ3HCM7</accession>
<dbReference type="Gene3D" id="3.40.50.11190">
    <property type="match status" value="1"/>
</dbReference>
<dbReference type="GO" id="GO:0016787">
    <property type="term" value="F:hydrolase activity"/>
    <property type="evidence" value="ECO:0007669"/>
    <property type="project" value="UniProtKB-KW"/>
</dbReference>
<dbReference type="Gene3D" id="3.40.50.2000">
    <property type="entry name" value="Glycogen Phosphorylase B"/>
    <property type="match status" value="1"/>
</dbReference>
<comment type="caution">
    <text evidence="1">The sequence shown here is derived from an EMBL/GenBank/DDBJ whole genome shotgun (WGS) entry which is preliminary data.</text>
</comment>
<dbReference type="SUPFAM" id="SSF53756">
    <property type="entry name" value="UDP-Glycosyltransferase/glycogen phosphorylase"/>
    <property type="match status" value="1"/>
</dbReference>
<proteinExistence type="predicted"/>
<organism evidence="1 2">
    <name type="scientific">Vogesella fluminis</name>
    <dbReference type="NCBI Taxonomy" id="1069161"/>
    <lineage>
        <taxon>Bacteria</taxon>
        <taxon>Pseudomonadati</taxon>
        <taxon>Pseudomonadota</taxon>
        <taxon>Betaproteobacteria</taxon>
        <taxon>Neisseriales</taxon>
        <taxon>Chromobacteriaceae</taxon>
        <taxon>Vogesella</taxon>
    </lineage>
</organism>
<keyword evidence="2" id="KW-1185">Reference proteome</keyword>
<protein>
    <submittedName>
        <fullName evidence="1">UDP-2,4-diacetamido-2,4, 6-trideoxy-beta-L-altropyranose hydrolase</fullName>
    </submittedName>
</protein>
<dbReference type="Proteomes" id="UP000662678">
    <property type="component" value="Unassembled WGS sequence"/>
</dbReference>
<evidence type="ECO:0000313" key="2">
    <source>
        <dbReference type="Proteomes" id="UP000662678"/>
    </source>
</evidence>
<gene>
    <name evidence="1" type="primary">rkpO</name>
    <name evidence="1" type="ORF">GCM10011419_22210</name>
</gene>
<keyword evidence="1" id="KW-0378">Hydrolase</keyword>
<name>A0ABQ3HCM7_9NEIS</name>
<reference evidence="2" key="1">
    <citation type="journal article" date="2019" name="Int. J. Syst. Evol. Microbiol.">
        <title>The Global Catalogue of Microorganisms (GCM) 10K type strain sequencing project: providing services to taxonomists for standard genome sequencing and annotation.</title>
        <authorList>
            <consortium name="The Broad Institute Genomics Platform"/>
            <consortium name="The Broad Institute Genome Sequencing Center for Infectious Disease"/>
            <person name="Wu L."/>
            <person name="Ma J."/>
        </authorList>
    </citation>
    <scope>NUCLEOTIDE SEQUENCE [LARGE SCALE GENOMIC DNA]</scope>
    <source>
        <strain evidence="2">KCTC 23713</strain>
    </source>
</reference>
<sequence>MNVVFRADASFAISSGHIMRCLTLAQALREQGAKCHFVCKAHPGHLADLIIERGFSIILLTCHTLLAIDDFPVHAAWVGGSWQDDAEQTVVALQGQEVDCLVLDHYGLDARWQRRLRPVVRRILVIDDLADRPHDCDALLDQNIDFGQHSRYQALLPATARQLLGPHYLLLGAGFQQPATLEPGKILQRGLAFFGGADPCGYTWQLVNALEWPSLQVVVGANNPLRDEIEQRCHEKGWSFACNTPQMANLMRQADFAIISCGFTAYELASLYVPSLLVAVSDIQVKVAKALEAAGVACFVEDFTLCLSAAGLHQQLLRLPIQHPRLYRQFEYGGAERVAEWIMENTGGSDTV</sequence>
<dbReference type="InterPro" id="IPR020023">
    <property type="entry name" value="PseG"/>
</dbReference>
<dbReference type="RefSeq" id="WP_189353722.1">
    <property type="nucleotide sequence ID" value="NZ_BMYP01000029.1"/>
</dbReference>
<evidence type="ECO:0000313" key="1">
    <source>
        <dbReference type="EMBL" id="GHD79183.1"/>
    </source>
</evidence>
<dbReference type="NCBIfam" id="TIGR03590">
    <property type="entry name" value="PseG"/>
    <property type="match status" value="1"/>
</dbReference>
<dbReference type="EMBL" id="BMYP01000029">
    <property type="protein sequence ID" value="GHD79183.1"/>
    <property type="molecule type" value="Genomic_DNA"/>
</dbReference>